<protein>
    <submittedName>
        <fullName evidence="1">RCG20224</fullName>
    </submittedName>
</protein>
<accession>A6JGM5</accession>
<sequence>MKMVIVILDPELKEMILPRAGASLLAVWQS</sequence>
<dbReference type="AlphaFoldDB" id="A6JGM5"/>
<proteinExistence type="predicted"/>
<dbReference type="EMBL" id="CH473985">
    <property type="protein sequence ID" value="EDL94881.1"/>
    <property type="molecule type" value="Genomic_DNA"/>
</dbReference>
<name>A6JGM5_RAT</name>
<reference evidence="2" key="1">
    <citation type="submission" date="2005-09" db="EMBL/GenBank/DDBJ databases">
        <authorList>
            <person name="Mural R.J."/>
            <person name="Li P.W."/>
            <person name="Adams M.D."/>
            <person name="Amanatides P.G."/>
            <person name="Baden-Tillson H."/>
            <person name="Barnstead M."/>
            <person name="Chin S.H."/>
            <person name="Dew I."/>
            <person name="Evans C.A."/>
            <person name="Ferriera S."/>
            <person name="Flanigan M."/>
            <person name="Fosler C."/>
            <person name="Glodek A."/>
            <person name="Gu Z."/>
            <person name="Holt R.A."/>
            <person name="Jennings D."/>
            <person name="Kraft C.L."/>
            <person name="Lu F."/>
            <person name="Nguyen T."/>
            <person name="Nusskern D.R."/>
            <person name="Pfannkoch C.M."/>
            <person name="Sitter C."/>
            <person name="Sutton G.G."/>
            <person name="Venter J.C."/>
            <person name="Wang Z."/>
            <person name="Woodage T."/>
            <person name="Zheng X.H."/>
            <person name="Zhong F."/>
        </authorList>
    </citation>
    <scope>NUCLEOTIDE SEQUENCE [LARGE SCALE GENOMIC DNA]</scope>
    <source>
        <strain>BN</strain>
        <strain evidence="2">Sprague-Dawley</strain>
    </source>
</reference>
<evidence type="ECO:0000313" key="1">
    <source>
        <dbReference type="EMBL" id="EDL94881.1"/>
    </source>
</evidence>
<organism evidence="1 2">
    <name type="scientific">Rattus norvegicus</name>
    <name type="common">Rat</name>
    <dbReference type="NCBI Taxonomy" id="10116"/>
    <lineage>
        <taxon>Eukaryota</taxon>
        <taxon>Metazoa</taxon>
        <taxon>Chordata</taxon>
        <taxon>Craniata</taxon>
        <taxon>Vertebrata</taxon>
        <taxon>Euteleostomi</taxon>
        <taxon>Mammalia</taxon>
        <taxon>Eutheria</taxon>
        <taxon>Euarchontoglires</taxon>
        <taxon>Glires</taxon>
        <taxon>Rodentia</taxon>
        <taxon>Myomorpha</taxon>
        <taxon>Muroidea</taxon>
        <taxon>Muridae</taxon>
        <taxon>Murinae</taxon>
        <taxon>Rattus</taxon>
    </lineage>
</organism>
<dbReference type="Proteomes" id="UP000234681">
    <property type="component" value="Chromosome 13"/>
</dbReference>
<gene>
    <name evidence="1" type="ORF">rCG_20224</name>
</gene>
<evidence type="ECO:0000313" key="2">
    <source>
        <dbReference type="Proteomes" id="UP000234681"/>
    </source>
</evidence>